<dbReference type="PANTHER" id="PTHR19139:SF199">
    <property type="entry name" value="MIP17260P"/>
    <property type="match status" value="1"/>
</dbReference>
<protein>
    <submittedName>
        <fullName evidence="11">Aquaporin AQPcic-like</fullName>
    </submittedName>
</protein>
<accession>A0ABM1B4F5</accession>
<keyword evidence="10" id="KW-1185">Reference proteome</keyword>
<evidence type="ECO:0000256" key="4">
    <source>
        <dbReference type="ARBA" id="ARBA00022475"/>
    </source>
</evidence>
<organism evidence="10 11">
    <name type="scientific">Limulus polyphemus</name>
    <name type="common">Atlantic horseshoe crab</name>
    <dbReference type="NCBI Taxonomy" id="6850"/>
    <lineage>
        <taxon>Eukaryota</taxon>
        <taxon>Metazoa</taxon>
        <taxon>Ecdysozoa</taxon>
        <taxon>Arthropoda</taxon>
        <taxon>Chelicerata</taxon>
        <taxon>Merostomata</taxon>
        <taxon>Xiphosura</taxon>
        <taxon>Limulidae</taxon>
        <taxon>Limulus</taxon>
    </lineage>
</organism>
<dbReference type="InterPro" id="IPR022357">
    <property type="entry name" value="MIP_CS"/>
</dbReference>
<feature type="transmembrane region" description="Helical" evidence="9">
    <location>
        <begin position="226"/>
        <end position="248"/>
    </location>
</feature>
<evidence type="ECO:0000313" key="11">
    <source>
        <dbReference type="RefSeq" id="XP_013774603.1"/>
    </source>
</evidence>
<feature type="transmembrane region" description="Helical" evidence="9">
    <location>
        <begin position="141"/>
        <end position="162"/>
    </location>
</feature>
<dbReference type="InterPro" id="IPR034294">
    <property type="entry name" value="Aquaporin_transptr"/>
</dbReference>
<name>A0ABM1B4F5_LIMPO</name>
<dbReference type="SUPFAM" id="SSF81338">
    <property type="entry name" value="Aquaporin-like"/>
    <property type="match status" value="1"/>
</dbReference>
<evidence type="ECO:0000256" key="5">
    <source>
        <dbReference type="ARBA" id="ARBA00022692"/>
    </source>
</evidence>
<comment type="similarity">
    <text evidence="2 8">Belongs to the MIP/aquaporin (TC 1.A.8) family.</text>
</comment>
<dbReference type="GeneID" id="106459521"/>
<dbReference type="PRINTS" id="PR00783">
    <property type="entry name" value="MINTRINSICP"/>
</dbReference>
<evidence type="ECO:0000256" key="6">
    <source>
        <dbReference type="ARBA" id="ARBA00022989"/>
    </source>
</evidence>
<evidence type="ECO:0000256" key="9">
    <source>
        <dbReference type="SAM" id="Phobius"/>
    </source>
</evidence>
<keyword evidence="4" id="KW-1003">Cell membrane</keyword>
<dbReference type="PROSITE" id="PS00221">
    <property type="entry name" value="MIP"/>
    <property type="match status" value="1"/>
</dbReference>
<proteinExistence type="inferred from homology"/>
<dbReference type="Proteomes" id="UP000694941">
    <property type="component" value="Unplaced"/>
</dbReference>
<keyword evidence="3 8" id="KW-0813">Transport</keyword>
<evidence type="ECO:0000256" key="2">
    <source>
        <dbReference type="ARBA" id="ARBA00006175"/>
    </source>
</evidence>
<dbReference type="RefSeq" id="XP_013774603.1">
    <property type="nucleotide sequence ID" value="XM_013919149.2"/>
</dbReference>
<evidence type="ECO:0000256" key="7">
    <source>
        <dbReference type="ARBA" id="ARBA00023136"/>
    </source>
</evidence>
<dbReference type="Pfam" id="PF00230">
    <property type="entry name" value="MIP"/>
    <property type="match status" value="1"/>
</dbReference>
<dbReference type="InterPro" id="IPR000425">
    <property type="entry name" value="MIP"/>
</dbReference>
<dbReference type="InterPro" id="IPR023271">
    <property type="entry name" value="Aquaporin-like"/>
</dbReference>
<keyword evidence="6 9" id="KW-1133">Transmembrane helix</keyword>
<comment type="subcellular location">
    <subcellularLocation>
        <location evidence="1">Cell membrane</location>
        <topology evidence="1">Multi-pass membrane protein</topology>
    </subcellularLocation>
</comment>
<dbReference type="Gene3D" id="1.20.1080.10">
    <property type="entry name" value="Glycerol uptake facilitator protein"/>
    <property type="match status" value="1"/>
</dbReference>
<evidence type="ECO:0000313" key="10">
    <source>
        <dbReference type="Proteomes" id="UP000694941"/>
    </source>
</evidence>
<sequence>MAHPTISSLDYDPQSVSPARVAMMGSAMSPSQSTVEVMRRYIESLPQDMTYREELTSSQLWKSLRGELLGTLLLTVVGCGASLSVQPDSAAVQAVTLKVSLAFGLVIASLVQWTGPVSGAHMNPSVSIALLVTRHISVLRAGLYMVAQCVGALAGAAVLYGLTPLEQRDSASLGACEPSKHLHPSQAFGLEFLGTLLIILTILSNADPARTDSGCKALSVGFSYTAAHLLAVYWVGPMLGGIIGGFTYEYNQDTSRTTQQLKRSFRRKSAREMMHDHSALSNNETEFTAISNDCRA</sequence>
<dbReference type="PANTHER" id="PTHR19139">
    <property type="entry name" value="AQUAPORIN TRANSPORTER"/>
    <property type="match status" value="1"/>
</dbReference>
<feature type="transmembrane region" description="Helical" evidence="9">
    <location>
        <begin position="97"/>
        <end position="115"/>
    </location>
</feature>
<evidence type="ECO:0000256" key="3">
    <source>
        <dbReference type="ARBA" id="ARBA00022448"/>
    </source>
</evidence>
<evidence type="ECO:0000256" key="1">
    <source>
        <dbReference type="ARBA" id="ARBA00004651"/>
    </source>
</evidence>
<feature type="transmembrane region" description="Helical" evidence="9">
    <location>
        <begin position="188"/>
        <end position="206"/>
    </location>
</feature>
<reference evidence="11" key="1">
    <citation type="submission" date="2025-08" db="UniProtKB">
        <authorList>
            <consortium name="RefSeq"/>
        </authorList>
    </citation>
    <scope>IDENTIFICATION</scope>
    <source>
        <tissue evidence="11">Muscle</tissue>
    </source>
</reference>
<evidence type="ECO:0000256" key="8">
    <source>
        <dbReference type="RuleBase" id="RU000477"/>
    </source>
</evidence>
<keyword evidence="7 9" id="KW-0472">Membrane</keyword>
<keyword evidence="5 8" id="KW-0812">Transmembrane</keyword>
<gene>
    <name evidence="11" type="primary">LOC106459521</name>
</gene>